<reference evidence="1 2" key="1">
    <citation type="submission" date="2022-01" db="EMBL/GenBank/DDBJ databases">
        <title>A high-quality chromosome-level genome assembly of rohu carp, Labeo rohita.</title>
        <authorList>
            <person name="Arick M.A. II"/>
            <person name="Hsu C.-Y."/>
            <person name="Magbanua Z."/>
            <person name="Pechanova O."/>
            <person name="Grover C."/>
            <person name="Miller E."/>
            <person name="Thrash A."/>
            <person name="Ezzel L."/>
            <person name="Alam S."/>
            <person name="Benzie J."/>
            <person name="Hamilton M."/>
            <person name="Karsi A."/>
            <person name="Lawrence M.L."/>
            <person name="Peterson D.G."/>
        </authorList>
    </citation>
    <scope>NUCLEOTIDE SEQUENCE [LARGE SCALE GENOMIC DNA]</scope>
    <source>
        <strain evidence="2">BAU-BD-2019</strain>
        <tissue evidence="1">Blood</tissue>
    </source>
</reference>
<proteinExistence type="predicted"/>
<dbReference type="EMBL" id="JACTAM010002274">
    <property type="protein sequence ID" value="KAI2645364.1"/>
    <property type="molecule type" value="Genomic_DNA"/>
</dbReference>
<comment type="caution">
    <text evidence="1">The sequence shown here is derived from an EMBL/GenBank/DDBJ whole genome shotgun (WGS) entry which is preliminary data.</text>
</comment>
<evidence type="ECO:0000313" key="2">
    <source>
        <dbReference type="Proteomes" id="UP000830375"/>
    </source>
</evidence>
<gene>
    <name evidence="1" type="ORF">H4Q32_028881</name>
</gene>
<protein>
    <submittedName>
        <fullName evidence="1">Valine--tRNA ligase</fullName>
    </submittedName>
</protein>
<accession>A0ABQ8L4L8</accession>
<name>A0ABQ8L4L8_LABRO</name>
<dbReference type="Proteomes" id="UP000830375">
    <property type="component" value="Unassembled WGS sequence"/>
</dbReference>
<organism evidence="1 2">
    <name type="scientific">Labeo rohita</name>
    <name type="common">Indian major carp</name>
    <name type="synonym">Cyprinus rohita</name>
    <dbReference type="NCBI Taxonomy" id="84645"/>
    <lineage>
        <taxon>Eukaryota</taxon>
        <taxon>Metazoa</taxon>
        <taxon>Chordata</taxon>
        <taxon>Craniata</taxon>
        <taxon>Vertebrata</taxon>
        <taxon>Euteleostomi</taxon>
        <taxon>Actinopterygii</taxon>
        <taxon>Neopterygii</taxon>
        <taxon>Teleostei</taxon>
        <taxon>Ostariophysi</taxon>
        <taxon>Cypriniformes</taxon>
        <taxon>Cyprinidae</taxon>
        <taxon>Labeoninae</taxon>
        <taxon>Labeonini</taxon>
        <taxon>Labeo</taxon>
    </lineage>
</organism>
<keyword evidence="1" id="KW-0436">Ligase</keyword>
<keyword evidence="2" id="KW-1185">Reference proteome</keyword>
<sequence length="89" mass="10595">MWLLITWLTCLVTSKEIQEKEASLGTFEPRTKVSHNWQELILDWLKRMRMCIDRQSGALSDALHDHLEGMFLLSHHSVFQTWFLRNILL</sequence>
<dbReference type="GO" id="GO:0016874">
    <property type="term" value="F:ligase activity"/>
    <property type="evidence" value="ECO:0007669"/>
    <property type="project" value="UniProtKB-KW"/>
</dbReference>
<evidence type="ECO:0000313" key="1">
    <source>
        <dbReference type="EMBL" id="KAI2645364.1"/>
    </source>
</evidence>